<comment type="function">
    <text evidence="12">Catalyzes the oxidation of L-aspartate to iminoaspartate.</text>
</comment>
<dbReference type="NCBIfam" id="NF006567">
    <property type="entry name" value="PRK09077.1"/>
    <property type="match status" value="1"/>
</dbReference>
<keyword evidence="16" id="KW-1185">Reference proteome</keyword>
<organism evidence="15 16">
    <name type="scientific">Longimonas halophila</name>
    <dbReference type="NCBI Taxonomy" id="1469170"/>
    <lineage>
        <taxon>Bacteria</taxon>
        <taxon>Pseudomonadati</taxon>
        <taxon>Rhodothermota</taxon>
        <taxon>Rhodothermia</taxon>
        <taxon>Rhodothermales</taxon>
        <taxon>Salisaetaceae</taxon>
        <taxon>Longimonas</taxon>
    </lineage>
</organism>
<evidence type="ECO:0000256" key="2">
    <source>
        <dbReference type="ARBA" id="ARBA00004950"/>
    </source>
</evidence>
<dbReference type="FunFam" id="1.20.58.100:FF:000002">
    <property type="entry name" value="L-aspartate oxidase"/>
    <property type="match status" value="1"/>
</dbReference>
<feature type="domain" description="Fumarate reductase/succinate dehydrogenase flavoprotein-like C-terminal" evidence="14">
    <location>
        <begin position="441"/>
        <end position="524"/>
    </location>
</feature>
<dbReference type="PRINTS" id="PR00411">
    <property type="entry name" value="PNDRDTASEI"/>
</dbReference>
<dbReference type="GO" id="GO:0005737">
    <property type="term" value="C:cytoplasm"/>
    <property type="evidence" value="ECO:0007669"/>
    <property type="project" value="UniProtKB-SubCell"/>
</dbReference>
<evidence type="ECO:0000256" key="8">
    <source>
        <dbReference type="ARBA" id="ARBA00023002"/>
    </source>
</evidence>
<evidence type="ECO:0000256" key="9">
    <source>
        <dbReference type="ARBA" id="ARBA00048305"/>
    </source>
</evidence>
<evidence type="ECO:0000256" key="7">
    <source>
        <dbReference type="ARBA" id="ARBA00022827"/>
    </source>
</evidence>
<name>A0A2H3NQF4_9BACT</name>
<evidence type="ECO:0000313" key="15">
    <source>
        <dbReference type="EMBL" id="PEN09511.1"/>
    </source>
</evidence>
<dbReference type="Pfam" id="PF00890">
    <property type="entry name" value="FAD_binding_2"/>
    <property type="match status" value="1"/>
</dbReference>
<evidence type="ECO:0000256" key="3">
    <source>
        <dbReference type="ARBA" id="ARBA00008562"/>
    </source>
</evidence>
<dbReference type="Gene3D" id="3.50.50.60">
    <property type="entry name" value="FAD/NAD(P)-binding domain"/>
    <property type="match status" value="1"/>
</dbReference>
<dbReference type="SUPFAM" id="SSF56425">
    <property type="entry name" value="Succinate dehydrogenase/fumarate reductase flavoprotein, catalytic domain"/>
    <property type="match status" value="1"/>
</dbReference>
<evidence type="ECO:0000256" key="12">
    <source>
        <dbReference type="RuleBase" id="RU362049"/>
    </source>
</evidence>
<protein>
    <recommendedName>
        <fullName evidence="4 10">L-aspartate oxidase</fullName>
        <ecNumber evidence="4 10">1.4.3.16</ecNumber>
    </recommendedName>
</protein>
<comment type="pathway">
    <text evidence="2 12">Cofactor biosynthesis; NAD(+) biosynthesis; iminoaspartate from L-aspartate (oxidase route): step 1/1.</text>
</comment>
<keyword evidence="8 12" id="KW-0560">Oxidoreductase</keyword>
<dbReference type="SUPFAM" id="SSF51905">
    <property type="entry name" value="FAD/NAD(P)-binding domain"/>
    <property type="match status" value="1"/>
</dbReference>
<dbReference type="InterPro" id="IPR005288">
    <property type="entry name" value="NadB"/>
</dbReference>
<evidence type="ECO:0000256" key="11">
    <source>
        <dbReference type="PIRSR" id="PIRSR000171-1"/>
    </source>
</evidence>
<feature type="active site" description="Proton acceptor" evidence="11">
    <location>
        <position position="291"/>
    </location>
</feature>
<dbReference type="PRINTS" id="PR00368">
    <property type="entry name" value="FADPNR"/>
</dbReference>
<dbReference type="Gene3D" id="3.90.700.10">
    <property type="entry name" value="Succinate dehydrogenase/fumarate reductase flavoprotein, catalytic domain"/>
    <property type="match status" value="1"/>
</dbReference>
<dbReference type="Pfam" id="PF02910">
    <property type="entry name" value="Succ_DH_flav_C"/>
    <property type="match status" value="1"/>
</dbReference>
<evidence type="ECO:0000256" key="6">
    <source>
        <dbReference type="ARBA" id="ARBA00022642"/>
    </source>
</evidence>
<dbReference type="GO" id="GO:0008734">
    <property type="term" value="F:L-aspartate oxidase activity"/>
    <property type="evidence" value="ECO:0007669"/>
    <property type="project" value="UniProtKB-UniRule"/>
</dbReference>
<dbReference type="PANTHER" id="PTHR42716">
    <property type="entry name" value="L-ASPARTATE OXIDASE"/>
    <property type="match status" value="1"/>
</dbReference>
<keyword evidence="6 12" id="KW-0662">Pyridine nucleotide biosynthesis</keyword>
<dbReference type="RefSeq" id="WP_098060909.1">
    <property type="nucleotide sequence ID" value="NZ_PDEP01000001.1"/>
</dbReference>
<dbReference type="AlphaFoldDB" id="A0A2H3NQF4"/>
<comment type="caution">
    <text evidence="15">The sequence shown here is derived from an EMBL/GenBank/DDBJ whole genome shotgun (WGS) entry which is preliminary data.</text>
</comment>
<dbReference type="Gene3D" id="1.20.58.100">
    <property type="entry name" value="Fumarate reductase/succinate dehydrogenase flavoprotein-like, C-terminal domain"/>
    <property type="match status" value="1"/>
</dbReference>
<dbReference type="EC" id="1.4.3.16" evidence="4 10"/>
<evidence type="ECO:0000256" key="1">
    <source>
        <dbReference type="ARBA" id="ARBA00001974"/>
    </source>
</evidence>
<evidence type="ECO:0000256" key="5">
    <source>
        <dbReference type="ARBA" id="ARBA00022630"/>
    </source>
</evidence>
<gene>
    <name evidence="15" type="ORF">CRI93_01920</name>
</gene>
<evidence type="ECO:0000259" key="13">
    <source>
        <dbReference type="Pfam" id="PF00890"/>
    </source>
</evidence>
<dbReference type="PANTHER" id="PTHR42716:SF2">
    <property type="entry name" value="L-ASPARTATE OXIDASE, CHLOROPLASTIC"/>
    <property type="match status" value="1"/>
</dbReference>
<keyword evidence="5 12" id="KW-0285">Flavoprotein</keyword>
<comment type="catalytic activity">
    <reaction evidence="9">
        <text>L-aspartate + O2 = iminosuccinate + H2O2</text>
        <dbReference type="Rhea" id="RHEA:25876"/>
        <dbReference type="ChEBI" id="CHEBI:15379"/>
        <dbReference type="ChEBI" id="CHEBI:16240"/>
        <dbReference type="ChEBI" id="CHEBI:29991"/>
        <dbReference type="ChEBI" id="CHEBI:77875"/>
        <dbReference type="EC" id="1.4.3.16"/>
    </reaction>
    <physiologicalReaction direction="left-to-right" evidence="9">
        <dbReference type="Rhea" id="RHEA:25877"/>
    </physiologicalReaction>
</comment>
<comment type="cofactor">
    <cofactor evidence="1 12">
        <name>FAD</name>
        <dbReference type="ChEBI" id="CHEBI:57692"/>
    </cofactor>
</comment>
<evidence type="ECO:0000313" key="16">
    <source>
        <dbReference type="Proteomes" id="UP000221024"/>
    </source>
</evidence>
<dbReference type="NCBIfam" id="TIGR00551">
    <property type="entry name" value="nadB"/>
    <property type="match status" value="1"/>
</dbReference>
<accession>A0A2H3NQF4</accession>
<reference evidence="15 16" key="1">
    <citation type="submission" date="2017-10" db="EMBL/GenBank/DDBJ databases">
        <title>Draft genome of Longimonas halophila.</title>
        <authorList>
            <person name="Goh K.M."/>
            <person name="Shamsir M.S."/>
            <person name="Lim S.W."/>
        </authorList>
    </citation>
    <scope>NUCLEOTIDE SEQUENCE [LARGE SCALE GENOMIC DNA]</scope>
    <source>
        <strain evidence="15 16">KCTC 42399</strain>
    </source>
</reference>
<dbReference type="EMBL" id="PDEP01000001">
    <property type="protein sequence ID" value="PEN09511.1"/>
    <property type="molecule type" value="Genomic_DNA"/>
</dbReference>
<dbReference type="GO" id="GO:0009435">
    <property type="term" value="P:NAD+ biosynthetic process"/>
    <property type="evidence" value="ECO:0007669"/>
    <property type="project" value="UniProtKB-UniPathway"/>
</dbReference>
<dbReference type="InterPro" id="IPR003953">
    <property type="entry name" value="FAD-dep_OxRdtase_2_FAD-bd"/>
</dbReference>
<dbReference type="UniPathway" id="UPA00253">
    <property type="reaction ID" value="UER00326"/>
</dbReference>
<evidence type="ECO:0000256" key="10">
    <source>
        <dbReference type="NCBIfam" id="TIGR00551"/>
    </source>
</evidence>
<dbReference type="InterPro" id="IPR015939">
    <property type="entry name" value="Fum_Rdtase/Succ_DH_flav-like_C"/>
</dbReference>
<comment type="similarity">
    <text evidence="3 12">Belongs to the FAD-dependent oxidoreductase 2 family. NadB subfamily.</text>
</comment>
<proteinExistence type="inferred from homology"/>
<dbReference type="OrthoDB" id="9806724at2"/>
<dbReference type="SUPFAM" id="SSF46977">
    <property type="entry name" value="Succinate dehydrogenase/fumarate reductase flavoprotein C-terminal domain"/>
    <property type="match status" value="1"/>
</dbReference>
<dbReference type="InterPro" id="IPR037099">
    <property type="entry name" value="Fum_R/Succ_DH_flav-like_C_sf"/>
</dbReference>
<evidence type="ECO:0000256" key="4">
    <source>
        <dbReference type="ARBA" id="ARBA00012173"/>
    </source>
</evidence>
<feature type="domain" description="FAD-dependent oxidoreductase 2 FAD-binding" evidence="13">
    <location>
        <begin position="9"/>
        <end position="393"/>
    </location>
</feature>
<evidence type="ECO:0000259" key="14">
    <source>
        <dbReference type="Pfam" id="PF02910"/>
    </source>
</evidence>
<dbReference type="InterPro" id="IPR027477">
    <property type="entry name" value="Succ_DH/fumarate_Rdtase_cat_sf"/>
</dbReference>
<dbReference type="InterPro" id="IPR036188">
    <property type="entry name" value="FAD/NAD-bd_sf"/>
</dbReference>
<dbReference type="FunFam" id="3.90.700.10:FF:000002">
    <property type="entry name" value="L-aspartate oxidase"/>
    <property type="match status" value="1"/>
</dbReference>
<dbReference type="PIRSF" id="PIRSF000171">
    <property type="entry name" value="SDHA_APRA_LASPO"/>
    <property type="match status" value="1"/>
</dbReference>
<dbReference type="Proteomes" id="UP000221024">
    <property type="component" value="Unassembled WGS sequence"/>
</dbReference>
<keyword evidence="7 12" id="KW-0274">FAD</keyword>
<sequence length="533" mass="58733">MDTITPQTDFLVIGSGVAGLTFAVKAAAYGRVTVITKDDLSETNTSYAQGGIAAVVDESDSPEQHLEDTLDAGAGLCNPEIVSIVVNEGPKRLHELIEWGAHFTRTNGSDALHLGREGGHSANRIVHADDATGAEVQRALMEQVQAHPSIDLHPQHTAVDLLTEHHLGQHVNRMRPDVHCFGAYVLDRTTGTVHTVQAQATVLAAGGCGQVYQHTTNPPVATGDGVAMAYRAKARVSNMEFVQFHPTSLYHPDADSFLISEAVRGEGGRLYNRQGERFMPEYDDRAELAPRDIVARAIDDQMKRHGDDHVWLDISHKSAEAIRGHFPMIAETCQQYGIDITEEPIPVVPAAHYMCGGVQTDAHGRTSINQLYAIGEVACTGLHGANRLASNSLVEGLVFGHRAMQVAKDDLDNAHTPKSIPDWDHSGTEAPGEEILMTHNRDELKRVMSNYVGIVRSDVRLKRAARRIHLLYEETEAFYQEAHVSTRLCELRNMITTCYLIVRSARMRRESRGLHYTVDYPEAEATEQRATRL</sequence>
<comment type="subcellular location">
    <subcellularLocation>
        <location evidence="12">Cytoplasm</location>
    </subcellularLocation>
</comment>